<reference evidence="1 2" key="1">
    <citation type="journal article" date="2019" name="Commun. Biol.">
        <title>The bagworm genome reveals a unique fibroin gene that provides high tensile strength.</title>
        <authorList>
            <person name="Kono N."/>
            <person name="Nakamura H."/>
            <person name="Ohtoshi R."/>
            <person name="Tomita M."/>
            <person name="Numata K."/>
            <person name="Arakawa K."/>
        </authorList>
    </citation>
    <scope>NUCLEOTIDE SEQUENCE [LARGE SCALE GENOMIC DNA]</scope>
</reference>
<evidence type="ECO:0000313" key="1">
    <source>
        <dbReference type="EMBL" id="GBP94195.1"/>
    </source>
</evidence>
<sequence>MQNKQESRQGNLKISIRCRCGARAQGTGVAGRSEALPARRAALLRHYNFQLTGHIRMTDKVQRLMVAADMLQLEHAPRLALTTWDAATTTNVLGVFKSHAADIKTKFVLQNKAKRFSQLAKLASLYPSMVTKVTMKIFATLVTIF</sequence>
<dbReference type="AlphaFoldDB" id="A0A4C2A5D2"/>
<name>A0A4C2A5D2_EUMVA</name>
<protein>
    <submittedName>
        <fullName evidence="1">Uncharacterized protein</fullName>
    </submittedName>
</protein>
<gene>
    <name evidence="1" type="ORF">EVAR_83185_1</name>
</gene>
<organism evidence="1 2">
    <name type="scientific">Eumeta variegata</name>
    <name type="common">Bagworm moth</name>
    <name type="synonym">Eumeta japonica</name>
    <dbReference type="NCBI Taxonomy" id="151549"/>
    <lineage>
        <taxon>Eukaryota</taxon>
        <taxon>Metazoa</taxon>
        <taxon>Ecdysozoa</taxon>
        <taxon>Arthropoda</taxon>
        <taxon>Hexapoda</taxon>
        <taxon>Insecta</taxon>
        <taxon>Pterygota</taxon>
        <taxon>Neoptera</taxon>
        <taxon>Endopterygota</taxon>
        <taxon>Lepidoptera</taxon>
        <taxon>Glossata</taxon>
        <taxon>Ditrysia</taxon>
        <taxon>Tineoidea</taxon>
        <taxon>Psychidae</taxon>
        <taxon>Oiketicinae</taxon>
        <taxon>Eumeta</taxon>
    </lineage>
</organism>
<proteinExistence type="predicted"/>
<accession>A0A4C2A5D2</accession>
<keyword evidence="2" id="KW-1185">Reference proteome</keyword>
<evidence type="ECO:0000313" key="2">
    <source>
        <dbReference type="Proteomes" id="UP000299102"/>
    </source>
</evidence>
<dbReference type="EMBL" id="BGZK01002473">
    <property type="protein sequence ID" value="GBP94195.1"/>
    <property type="molecule type" value="Genomic_DNA"/>
</dbReference>
<comment type="caution">
    <text evidence="1">The sequence shown here is derived from an EMBL/GenBank/DDBJ whole genome shotgun (WGS) entry which is preliminary data.</text>
</comment>
<dbReference type="Proteomes" id="UP000299102">
    <property type="component" value="Unassembled WGS sequence"/>
</dbReference>